<keyword evidence="2" id="KW-1185">Reference proteome</keyword>
<proteinExistence type="predicted"/>
<reference evidence="1 2" key="1">
    <citation type="submission" date="2019-08" db="EMBL/GenBank/DDBJ databases">
        <title>Whole genome of Aphis craccivora.</title>
        <authorList>
            <person name="Voronova N.V."/>
            <person name="Shulinski R.S."/>
            <person name="Bandarenka Y.V."/>
            <person name="Zhorov D.G."/>
            <person name="Warner D."/>
        </authorList>
    </citation>
    <scope>NUCLEOTIDE SEQUENCE [LARGE SCALE GENOMIC DNA]</scope>
    <source>
        <strain evidence="1">180601</strain>
        <tissue evidence="1">Whole Body</tissue>
    </source>
</reference>
<evidence type="ECO:0000313" key="1">
    <source>
        <dbReference type="EMBL" id="KAF0753140.1"/>
    </source>
</evidence>
<dbReference type="EMBL" id="VUJU01004822">
    <property type="protein sequence ID" value="KAF0753140.1"/>
    <property type="molecule type" value="Genomic_DNA"/>
</dbReference>
<name>A0A6G0YC60_APHCR</name>
<sequence>MEPCPILPVLAFEAHISDESRDEMRIKEFHKRVPSHTGIMGNEKADVLVNEATPSPNATFINTLTYQVISKKINTLANEIWQKSWDSTPPSNKLKELK</sequence>
<accession>A0A6G0YC60</accession>
<evidence type="ECO:0000313" key="2">
    <source>
        <dbReference type="Proteomes" id="UP000478052"/>
    </source>
</evidence>
<protein>
    <submittedName>
        <fullName evidence="1">RNase H domain-containing protein</fullName>
    </submittedName>
</protein>
<gene>
    <name evidence="1" type="ORF">FWK35_00012926</name>
</gene>
<dbReference type="OrthoDB" id="6630477at2759"/>
<dbReference type="Proteomes" id="UP000478052">
    <property type="component" value="Unassembled WGS sequence"/>
</dbReference>
<dbReference type="AlphaFoldDB" id="A0A6G0YC60"/>
<comment type="caution">
    <text evidence="1">The sequence shown here is derived from an EMBL/GenBank/DDBJ whole genome shotgun (WGS) entry which is preliminary data.</text>
</comment>
<organism evidence="1 2">
    <name type="scientific">Aphis craccivora</name>
    <name type="common">Cowpea aphid</name>
    <dbReference type="NCBI Taxonomy" id="307492"/>
    <lineage>
        <taxon>Eukaryota</taxon>
        <taxon>Metazoa</taxon>
        <taxon>Ecdysozoa</taxon>
        <taxon>Arthropoda</taxon>
        <taxon>Hexapoda</taxon>
        <taxon>Insecta</taxon>
        <taxon>Pterygota</taxon>
        <taxon>Neoptera</taxon>
        <taxon>Paraneoptera</taxon>
        <taxon>Hemiptera</taxon>
        <taxon>Sternorrhyncha</taxon>
        <taxon>Aphidomorpha</taxon>
        <taxon>Aphidoidea</taxon>
        <taxon>Aphididae</taxon>
        <taxon>Aphidini</taxon>
        <taxon>Aphis</taxon>
        <taxon>Aphis</taxon>
    </lineage>
</organism>